<reference evidence="2" key="1">
    <citation type="journal article" date="2020" name="Nature">
        <title>Giant virus diversity and host interactions through global metagenomics.</title>
        <authorList>
            <person name="Schulz F."/>
            <person name="Roux S."/>
            <person name="Paez-Espino D."/>
            <person name="Jungbluth S."/>
            <person name="Walsh D.A."/>
            <person name="Denef V.J."/>
            <person name="McMahon K.D."/>
            <person name="Konstantinidis K.T."/>
            <person name="Eloe-Fadrosh E.A."/>
            <person name="Kyrpides N.C."/>
            <person name="Woyke T."/>
        </authorList>
    </citation>
    <scope>NUCLEOTIDE SEQUENCE</scope>
    <source>
        <strain evidence="2">GVMAG-S-ERX555967-130</strain>
    </source>
</reference>
<organism evidence="2">
    <name type="scientific">viral metagenome</name>
    <dbReference type="NCBI Taxonomy" id="1070528"/>
    <lineage>
        <taxon>unclassified sequences</taxon>
        <taxon>metagenomes</taxon>
        <taxon>organismal metagenomes</taxon>
    </lineage>
</organism>
<dbReference type="AlphaFoldDB" id="A0A6C0F514"/>
<dbReference type="EMBL" id="MN738786">
    <property type="protein sequence ID" value="QHT36867.1"/>
    <property type="molecule type" value="Genomic_DNA"/>
</dbReference>
<evidence type="ECO:0000259" key="1">
    <source>
        <dbReference type="Pfam" id="PF01331"/>
    </source>
</evidence>
<dbReference type="Pfam" id="PF01331">
    <property type="entry name" value="mRNA_cap_enzyme"/>
    <property type="match status" value="1"/>
</dbReference>
<evidence type="ECO:0000313" key="2">
    <source>
        <dbReference type="EMBL" id="QHT36867.1"/>
    </source>
</evidence>
<proteinExistence type="predicted"/>
<dbReference type="GO" id="GO:0005524">
    <property type="term" value="F:ATP binding"/>
    <property type="evidence" value="ECO:0007669"/>
    <property type="project" value="InterPro"/>
</dbReference>
<dbReference type="GO" id="GO:0006370">
    <property type="term" value="P:7-methylguanosine mRNA capping"/>
    <property type="evidence" value="ECO:0007669"/>
    <property type="project" value="InterPro"/>
</dbReference>
<dbReference type="Gene3D" id="3.30.470.30">
    <property type="entry name" value="DNA ligase/mRNA capping enzyme"/>
    <property type="match status" value="1"/>
</dbReference>
<name>A0A6C0F514_9ZZZZ</name>
<protein>
    <recommendedName>
        <fullName evidence="1">mRNA capping enzyme adenylation domain-containing protein</fullName>
    </recommendedName>
</protein>
<dbReference type="GO" id="GO:0004484">
    <property type="term" value="F:mRNA guanylyltransferase activity"/>
    <property type="evidence" value="ECO:0007669"/>
    <property type="project" value="InterPro"/>
</dbReference>
<accession>A0A6C0F514</accession>
<feature type="domain" description="mRNA capping enzyme adenylation" evidence="1">
    <location>
        <begin position="58"/>
        <end position="214"/>
    </location>
</feature>
<sequence length="354" mass="41247">MDPTSFTKTSFCGVEIDNITENDTKQYILNQLHVLCSGVQYKTRYAKVYNEQYSRNLKNPHVVCLKSSGTPYFMFLSQIGDTNYCFLIDKKIKEGYNYPKIFILPFQLDQEFYKGSLYECELLRDRNNDWSILIGDTYYHKGENQKNVIVIDRMNHIHEGFESGLHDTPFLKTCPITIKKYFDYKDVSEIMSEFVPKLSYDIRGLYFVPLRCSYSKILYLFPRNNKHSTHMSKQTKVAETKVVETKVVETKVAETKVAETNHSSHTIVNNKSHKKVFRIMKTLKPDVYELYGMKNTDLNKVGVALVQTISDSRMLCSVFSDVDALTEVRVECEYISSFKKWRPVCQTKSHISQI</sequence>
<dbReference type="InterPro" id="IPR001339">
    <property type="entry name" value="mRNA_cap_enzyme_adenylation"/>
</dbReference>